<dbReference type="KEGG" id="ptes:JQU52_04900"/>
<gene>
    <name evidence="7" type="ORF">JQU52_04900</name>
</gene>
<keyword evidence="3 6" id="KW-0812">Transmembrane</keyword>
<evidence type="ECO:0000256" key="3">
    <source>
        <dbReference type="ARBA" id="ARBA00022692"/>
    </source>
</evidence>
<dbReference type="Proteomes" id="UP000653156">
    <property type="component" value="Chromosome"/>
</dbReference>
<sequence length="230" mass="24768">MQPQRNVQDYTQLGGAVQPQNTVLRKTYGLLGLAFLPCIAGAYFGSQFNFAAVMGNFWVTIIAFFAFFYGMCFAIEKNRYSNVGVALLMVFTFGMGFMLGPILQYSAGFANGTKLVAMAAAMTAGVFLVMAAAARRTKADMNALGRFLMVGAVVLMVGVVANLFLHIPALSLTIAAGFVIFSSLLIMWQIKTVIDGGEDSHISAALTIFISIYNIFSSLLRILLAFAGDD</sequence>
<dbReference type="EMBL" id="CP069798">
    <property type="protein sequence ID" value="QRQ82729.1"/>
    <property type="molecule type" value="Genomic_DNA"/>
</dbReference>
<proteinExistence type="inferred from homology"/>
<keyword evidence="4 6" id="KW-1133">Transmembrane helix</keyword>
<dbReference type="PANTHER" id="PTHR23291:SF115">
    <property type="entry name" value="MODULATOR OF FTSH PROTEASE YCCA"/>
    <property type="match status" value="1"/>
</dbReference>
<evidence type="ECO:0000256" key="1">
    <source>
        <dbReference type="ARBA" id="ARBA00004651"/>
    </source>
</evidence>
<feature type="transmembrane region" description="Helical" evidence="6">
    <location>
        <begin position="202"/>
        <end position="227"/>
    </location>
</feature>
<evidence type="ECO:0000256" key="2">
    <source>
        <dbReference type="ARBA" id="ARBA00022475"/>
    </source>
</evidence>
<feature type="transmembrane region" description="Helical" evidence="6">
    <location>
        <begin position="57"/>
        <end position="75"/>
    </location>
</feature>
<dbReference type="GO" id="GO:0005886">
    <property type="term" value="C:plasma membrane"/>
    <property type="evidence" value="ECO:0007669"/>
    <property type="project" value="UniProtKB-SubCell"/>
</dbReference>
<dbReference type="PANTHER" id="PTHR23291">
    <property type="entry name" value="BAX INHIBITOR-RELATED"/>
    <property type="match status" value="1"/>
</dbReference>
<evidence type="ECO:0000313" key="8">
    <source>
        <dbReference type="Proteomes" id="UP000653156"/>
    </source>
</evidence>
<comment type="subcellular location">
    <subcellularLocation>
        <location evidence="1">Cell membrane</location>
        <topology evidence="1">Multi-pass membrane protein</topology>
    </subcellularLocation>
</comment>
<evidence type="ECO:0000256" key="6">
    <source>
        <dbReference type="RuleBase" id="RU004379"/>
    </source>
</evidence>
<accession>A0A892ZPH7</accession>
<dbReference type="RefSeq" id="WP_230340016.1">
    <property type="nucleotide sequence ID" value="NZ_CP069798.1"/>
</dbReference>
<keyword evidence="2" id="KW-1003">Cell membrane</keyword>
<feature type="transmembrane region" description="Helical" evidence="6">
    <location>
        <begin position="82"/>
        <end position="103"/>
    </location>
</feature>
<feature type="transmembrane region" description="Helical" evidence="6">
    <location>
        <begin position="115"/>
        <end position="134"/>
    </location>
</feature>
<feature type="transmembrane region" description="Helical" evidence="6">
    <location>
        <begin position="171"/>
        <end position="190"/>
    </location>
</feature>
<organism evidence="7 8">
    <name type="scientific">Paralysiella testudinis</name>
    <dbReference type="NCBI Taxonomy" id="2809020"/>
    <lineage>
        <taxon>Bacteria</taxon>
        <taxon>Pseudomonadati</taxon>
        <taxon>Pseudomonadota</taxon>
        <taxon>Betaproteobacteria</taxon>
        <taxon>Neisseriales</taxon>
        <taxon>Neisseriaceae</taxon>
        <taxon>Paralysiella</taxon>
    </lineage>
</organism>
<evidence type="ECO:0000256" key="5">
    <source>
        <dbReference type="ARBA" id="ARBA00023136"/>
    </source>
</evidence>
<evidence type="ECO:0000256" key="4">
    <source>
        <dbReference type="ARBA" id="ARBA00022989"/>
    </source>
</evidence>
<dbReference type="CDD" id="cd10433">
    <property type="entry name" value="YccA_like"/>
    <property type="match status" value="1"/>
</dbReference>
<feature type="transmembrane region" description="Helical" evidence="6">
    <location>
        <begin position="28"/>
        <end position="45"/>
    </location>
</feature>
<keyword evidence="5 6" id="KW-0472">Membrane</keyword>
<dbReference type="InterPro" id="IPR006214">
    <property type="entry name" value="Bax_inhibitor_1-related"/>
</dbReference>
<dbReference type="AlphaFoldDB" id="A0A892ZPH7"/>
<evidence type="ECO:0000313" key="7">
    <source>
        <dbReference type="EMBL" id="QRQ82729.1"/>
    </source>
</evidence>
<comment type="similarity">
    <text evidence="6">Belongs to the BI1 family.</text>
</comment>
<name>A0A892ZPH7_9NEIS</name>
<keyword evidence="8" id="KW-1185">Reference proteome</keyword>
<feature type="transmembrane region" description="Helical" evidence="6">
    <location>
        <begin position="146"/>
        <end position="165"/>
    </location>
</feature>
<dbReference type="Pfam" id="PF01027">
    <property type="entry name" value="Bax1-I"/>
    <property type="match status" value="1"/>
</dbReference>
<reference evidence="7" key="1">
    <citation type="submission" date="2021-02" db="EMBL/GenBank/DDBJ databases">
        <title>Neisseriaceae sp. 26B isolated from the cloaca of a Common Toad-headed Turtle (Mesoclemmys nasuta).</title>
        <authorList>
            <person name="Spergser J."/>
            <person name="Busse H.-J."/>
        </authorList>
    </citation>
    <scope>NUCLEOTIDE SEQUENCE</scope>
    <source>
        <strain evidence="7">26B</strain>
    </source>
</reference>
<protein>
    <submittedName>
        <fullName evidence="7">Bax inhibitor-1/YccA family protein</fullName>
    </submittedName>
</protein>